<gene>
    <name evidence="1" type="ORF">WJ33_24035</name>
</gene>
<sequence length="245" mass="27672">MRNARIMAQTAQRATVIAEMLQNAVKFMLPNCAQLVDEESLRESHLEMFRLPYPVVAFEASWITDKAVENELNGFQQSRSTRRIALCWELDENFEPFPGINEIGEYFPEGGVFVYPISYIDKLRAWEFGAGGTFVPRDFRIHENFETLPASEIAYSALREVGRMNEKGYRFRAEPFMLMPELFGEMVVRAGGDQEKAVAQIQLDSRDEVTMAVQACSVLNCANVETVNISPSRASNAKRAAKGKP</sequence>
<evidence type="ECO:0000313" key="2">
    <source>
        <dbReference type="Proteomes" id="UP000064029"/>
    </source>
</evidence>
<evidence type="ECO:0000313" key="1">
    <source>
        <dbReference type="EMBL" id="KVG68128.1"/>
    </source>
</evidence>
<protein>
    <submittedName>
        <fullName evidence="1">Uncharacterized protein</fullName>
    </submittedName>
</protein>
<organism evidence="1 2">
    <name type="scientific">Burkholderia ubonensis</name>
    <dbReference type="NCBI Taxonomy" id="101571"/>
    <lineage>
        <taxon>Bacteria</taxon>
        <taxon>Pseudomonadati</taxon>
        <taxon>Pseudomonadota</taxon>
        <taxon>Betaproteobacteria</taxon>
        <taxon>Burkholderiales</taxon>
        <taxon>Burkholderiaceae</taxon>
        <taxon>Burkholderia</taxon>
        <taxon>Burkholderia cepacia complex</taxon>
    </lineage>
</organism>
<accession>A0A103RI31</accession>
<dbReference type="AlphaFoldDB" id="A0A103RI31"/>
<reference evidence="1 2" key="1">
    <citation type="submission" date="2015-11" db="EMBL/GenBank/DDBJ databases">
        <title>Expanding the genomic diversity of Burkholderia species for the development of highly accurate diagnostics.</title>
        <authorList>
            <person name="Sahl J."/>
            <person name="Keim P."/>
            <person name="Wagner D."/>
        </authorList>
    </citation>
    <scope>NUCLEOTIDE SEQUENCE [LARGE SCALE GENOMIC DNA]</scope>
    <source>
        <strain evidence="1 2">MSMB2036</strain>
    </source>
</reference>
<comment type="caution">
    <text evidence="1">The sequence shown here is derived from an EMBL/GenBank/DDBJ whole genome shotgun (WGS) entry which is preliminary data.</text>
</comment>
<name>A0A103RI31_9BURK</name>
<dbReference type="EMBL" id="LOXM01000116">
    <property type="protein sequence ID" value="KVG68128.1"/>
    <property type="molecule type" value="Genomic_DNA"/>
</dbReference>
<dbReference type="Proteomes" id="UP000064029">
    <property type="component" value="Unassembled WGS sequence"/>
</dbReference>
<proteinExistence type="predicted"/>